<feature type="compositionally biased region" description="Basic residues" evidence="2">
    <location>
        <begin position="653"/>
        <end position="670"/>
    </location>
</feature>
<dbReference type="Proteomes" id="UP000827875">
    <property type="component" value="Segment"/>
</dbReference>
<reference evidence="5" key="1">
    <citation type="submission" date="2021-10" db="EMBL/GenBank/DDBJ databases">
        <authorList>
            <person name="Todd Z."/>
            <person name="Wilkey A."/>
            <person name="Mckay W."/>
            <person name="Sharma R."/>
            <person name="Grose J.H."/>
        </authorList>
    </citation>
    <scope>NUCLEOTIDE SEQUENCE</scope>
</reference>
<dbReference type="GO" id="GO:0005524">
    <property type="term" value="F:ATP binding"/>
    <property type="evidence" value="ECO:0007669"/>
    <property type="project" value="InterPro"/>
</dbReference>
<dbReference type="Gene3D" id="3.40.50.300">
    <property type="entry name" value="P-loop containing nucleotide triphosphate hydrolases"/>
    <property type="match status" value="1"/>
</dbReference>
<dbReference type="InterPro" id="IPR027417">
    <property type="entry name" value="P-loop_NTPase"/>
</dbReference>
<organism evidence="5 6">
    <name type="scientific">Serratia phage vB_SmaS_Tlacuache</name>
    <dbReference type="NCBI Taxonomy" id="2894809"/>
    <lineage>
        <taxon>Viruses</taxon>
        <taxon>Duplodnaviria</taxon>
        <taxon>Heunggongvirae</taxon>
        <taxon>Uroviricota</taxon>
        <taxon>Caudoviricetes</taxon>
        <taxon>Serbinvirus</taxon>
        <taxon>Serbinvirus tlacuache</taxon>
    </lineage>
</organism>
<dbReference type="SMART" id="SM00490">
    <property type="entry name" value="HELICc"/>
    <property type="match status" value="1"/>
</dbReference>
<dbReference type="PROSITE" id="PS51192">
    <property type="entry name" value="HELICASE_ATP_BIND_1"/>
    <property type="match status" value="1"/>
</dbReference>
<feature type="domain" description="Helicase ATP-binding" evidence="3">
    <location>
        <begin position="122"/>
        <end position="267"/>
    </location>
</feature>
<dbReference type="CDD" id="cd18793">
    <property type="entry name" value="SF2_C_SNF"/>
    <property type="match status" value="1"/>
</dbReference>
<dbReference type="InterPro" id="IPR000330">
    <property type="entry name" value="SNF2_N"/>
</dbReference>
<feature type="compositionally biased region" description="Basic and acidic residues" evidence="2">
    <location>
        <begin position="624"/>
        <end position="635"/>
    </location>
</feature>
<protein>
    <recommendedName>
        <fullName evidence="7">Helicase</fullName>
    </recommendedName>
</protein>
<evidence type="ECO:0000256" key="1">
    <source>
        <dbReference type="ARBA" id="ARBA00022801"/>
    </source>
</evidence>
<sequence>MILGTGKTRGFVITGSPLELLRASRWPGTVYREAEGVVRLPENVSSWKLLRDQDFDDVTDKAQASLNHIGEKYRESRRNLKIATRKFKTTGETDIPVPLRSVPYEHQVRGYGFCSQVPSSGLFADQGTGKSLMAIAVAGRRYLDGEVTRVVVVSPKTVKSVWPRELRSHAGYEWSASVNKKPPTGDGCLFWVMSYGGVKGLTKEIRKWKPEMIIADESHRLKNRDTKTFKSFRDACVKIPYRLLLTGTPIGKCISEAWSQFNIIDKDLFGSFSSFKDRYLVMGGYMNYSVVGYKNEAEFYDKFHSLSFRVTKDECLDLPPVSYQRIYVEASQKLREQYDHFAQQLFLDTKNGEVTAPGQAVAQMKLRQIAGGTVKTDEGILSKISSVKVSALREFLEDRLNDKTIVFFSFVHEMDAAEKVCKNLGIKYLRLSGSTPQGQRDTFESRFQGHRGPCVAIIQCTTGAEGLTLHSANYALFYSPSFSYVAYAQARDRINRIGQKRAVTIGFLIVENTMDERVVEVLESNGQLVTTTLDDNRQYKLRKQIMAKKPAAKAATETKTTAKTEGYNAASLAEEFELAPADLRKHLRALKIEKPEAGWVWPKKTDAGLVEIRKALKERLKSLEAKAAGKTEAPAKAKTAPKAKAKTEEKAPAKGKKASATKAKKASAAE</sequence>
<evidence type="ECO:0000256" key="2">
    <source>
        <dbReference type="SAM" id="MobiDB-lite"/>
    </source>
</evidence>
<evidence type="ECO:0000259" key="4">
    <source>
        <dbReference type="PROSITE" id="PS51194"/>
    </source>
</evidence>
<dbReference type="InterPro" id="IPR038718">
    <property type="entry name" value="SNF2-like_sf"/>
</dbReference>
<dbReference type="GO" id="GO:0016787">
    <property type="term" value="F:hydrolase activity"/>
    <property type="evidence" value="ECO:0007669"/>
    <property type="project" value="UniProtKB-KW"/>
</dbReference>
<dbReference type="EMBL" id="OK499995">
    <property type="protein sequence ID" value="UGO51444.1"/>
    <property type="molecule type" value="Genomic_DNA"/>
</dbReference>
<gene>
    <name evidence="5" type="ORF">TLACUACHE_30</name>
</gene>
<accession>A0AAE9CEQ2</accession>
<keyword evidence="1" id="KW-0378">Hydrolase</keyword>
<dbReference type="SMART" id="SM00487">
    <property type="entry name" value="DEXDc"/>
    <property type="match status" value="1"/>
</dbReference>
<dbReference type="GO" id="GO:0006281">
    <property type="term" value="P:DNA repair"/>
    <property type="evidence" value="ECO:0007669"/>
    <property type="project" value="TreeGrafter"/>
</dbReference>
<feature type="region of interest" description="Disordered" evidence="2">
    <location>
        <begin position="624"/>
        <end position="670"/>
    </location>
</feature>
<name>A0AAE9CEQ2_9CAUD</name>
<dbReference type="SUPFAM" id="SSF52540">
    <property type="entry name" value="P-loop containing nucleoside triphosphate hydrolases"/>
    <property type="match status" value="2"/>
</dbReference>
<dbReference type="Pfam" id="PF00176">
    <property type="entry name" value="SNF2-rel_dom"/>
    <property type="match status" value="1"/>
</dbReference>
<dbReference type="PANTHER" id="PTHR45766:SF6">
    <property type="entry name" value="SWI_SNF-RELATED MATRIX-ASSOCIATED ACTIN-DEPENDENT REGULATOR OF CHROMATIN SUBFAMILY A-LIKE PROTEIN 1"/>
    <property type="match status" value="1"/>
</dbReference>
<feature type="domain" description="Helicase C-terminal" evidence="4">
    <location>
        <begin position="388"/>
        <end position="537"/>
    </location>
</feature>
<evidence type="ECO:0000313" key="6">
    <source>
        <dbReference type="Proteomes" id="UP000827875"/>
    </source>
</evidence>
<proteinExistence type="predicted"/>
<dbReference type="PANTHER" id="PTHR45766">
    <property type="entry name" value="DNA ANNEALING HELICASE AND ENDONUCLEASE ZRANB3 FAMILY MEMBER"/>
    <property type="match status" value="1"/>
</dbReference>
<dbReference type="GO" id="GO:0031297">
    <property type="term" value="P:replication fork processing"/>
    <property type="evidence" value="ECO:0007669"/>
    <property type="project" value="TreeGrafter"/>
</dbReference>
<dbReference type="Gene3D" id="3.40.50.10810">
    <property type="entry name" value="Tandem AAA-ATPase domain"/>
    <property type="match status" value="1"/>
</dbReference>
<evidence type="ECO:0008006" key="7">
    <source>
        <dbReference type="Google" id="ProtNLM"/>
    </source>
</evidence>
<dbReference type="InterPro" id="IPR049730">
    <property type="entry name" value="SNF2/RAD54-like_C"/>
</dbReference>
<dbReference type="PROSITE" id="PS51194">
    <property type="entry name" value="HELICASE_CTER"/>
    <property type="match status" value="1"/>
</dbReference>
<dbReference type="InterPro" id="IPR001650">
    <property type="entry name" value="Helicase_C-like"/>
</dbReference>
<dbReference type="Pfam" id="PF00271">
    <property type="entry name" value="Helicase_C"/>
    <property type="match status" value="1"/>
</dbReference>
<evidence type="ECO:0000313" key="5">
    <source>
        <dbReference type="EMBL" id="UGO51444.1"/>
    </source>
</evidence>
<keyword evidence="6" id="KW-1185">Reference proteome</keyword>
<dbReference type="InterPro" id="IPR014001">
    <property type="entry name" value="Helicase_ATP-bd"/>
</dbReference>
<evidence type="ECO:0000259" key="3">
    <source>
        <dbReference type="PROSITE" id="PS51192"/>
    </source>
</evidence>